<organism evidence="2 3">
    <name type="scientific">Limulus polyphemus</name>
    <name type="common">Atlantic horseshoe crab</name>
    <dbReference type="NCBI Taxonomy" id="6850"/>
    <lineage>
        <taxon>Eukaryota</taxon>
        <taxon>Metazoa</taxon>
        <taxon>Ecdysozoa</taxon>
        <taxon>Arthropoda</taxon>
        <taxon>Chelicerata</taxon>
        <taxon>Merostomata</taxon>
        <taxon>Xiphosura</taxon>
        <taxon>Limulidae</taxon>
        <taxon>Limulus</taxon>
    </lineage>
</organism>
<feature type="transmembrane region" description="Helical" evidence="1">
    <location>
        <begin position="52"/>
        <end position="79"/>
    </location>
</feature>
<dbReference type="GeneID" id="106467905"/>
<dbReference type="RefSeq" id="XP_022251831.1">
    <property type="nucleotide sequence ID" value="XM_022396123.1"/>
</dbReference>
<evidence type="ECO:0000313" key="2">
    <source>
        <dbReference type="Proteomes" id="UP000694941"/>
    </source>
</evidence>
<evidence type="ECO:0000256" key="1">
    <source>
        <dbReference type="SAM" id="Phobius"/>
    </source>
</evidence>
<feature type="transmembrane region" description="Helical" evidence="1">
    <location>
        <begin position="86"/>
        <end position="108"/>
    </location>
</feature>
<keyword evidence="1" id="KW-1133">Transmembrane helix</keyword>
<keyword evidence="2" id="KW-1185">Reference proteome</keyword>
<dbReference type="PANTHER" id="PTHR36694">
    <property type="entry name" value="PASIFLORA 1, ISOFORM A-RELATED"/>
    <property type="match status" value="1"/>
</dbReference>
<protein>
    <submittedName>
        <fullName evidence="3">Uncharacterized protein LOC106467905 isoform X1</fullName>
    </submittedName>
</protein>
<feature type="transmembrane region" description="Helical" evidence="1">
    <location>
        <begin position="26"/>
        <end position="46"/>
    </location>
</feature>
<dbReference type="Proteomes" id="UP000694941">
    <property type="component" value="Unplaced"/>
</dbReference>
<gene>
    <name evidence="3" type="primary">LOC106467905</name>
</gene>
<sequence length="156" mass="16916">MTTSPEPMAILTTCCRRSVRDGSFIAGIYTLVLYMAVVIVGTFYLNSLLEPALLGVTLLSVVLAGFCVVTSVILIVGVCVDSKGMLLPWVTTVSCTTAIDIVLAVYLLKDVVEMPYLGGLFIIDSLLACVNVYCLLCVISQYQEYRAGRGRPEDNF</sequence>
<dbReference type="InterPro" id="IPR031720">
    <property type="entry name" value="DUF4728"/>
</dbReference>
<dbReference type="Pfam" id="PF15860">
    <property type="entry name" value="DUF4728"/>
    <property type="match status" value="1"/>
</dbReference>
<proteinExistence type="predicted"/>
<reference evidence="3" key="1">
    <citation type="submission" date="2025-08" db="UniProtKB">
        <authorList>
            <consortium name="RefSeq"/>
        </authorList>
    </citation>
    <scope>IDENTIFICATION</scope>
    <source>
        <tissue evidence="3">Muscle</tissue>
    </source>
</reference>
<keyword evidence="1" id="KW-0812">Transmembrane</keyword>
<feature type="transmembrane region" description="Helical" evidence="1">
    <location>
        <begin position="114"/>
        <end position="139"/>
    </location>
</feature>
<evidence type="ECO:0000313" key="3">
    <source>
        <dbReference type="RefSeq" id="XP_022251831.1"/>
    </source>
</evidence>
<keyword evidence="1" id="KW-0472">Membrane</keyword>
<dbReference type="PANTHER" id="PTHR36694:SF11">
    <property type="entry name" value="LP21121P-RELATED"/>
    <property type="match status" value="1"/>
</dbReference>
<name>A0ABM1T7H5_LIMPO</name>
<accession>A0ABM1T7H5</accession>